<sequence>MSCYVCRIGPHGYIAREKGIRLHRCPKKNRRQRQKWLIFCCLPSNLPDDEANKLFLCTKHFDKDDVIQSGVRTLLRQNAAPCFFPPIGAQVSTLEELENANDCSTQKSLVAGDPLDNLLDIDNPPDIDLMRICKTESALHTKSPQS</sequence>
<reference evidence="8" key="2">
    <citation type="journal article" date="2018" name="Genome Res.">
        <title>The genomic architecture and molecular evolution of ant odorant receptors.</title>
        <authorList>
            <person name="McKenzie S.K."/>
            <person name="Kronauer D.J.C."/>
        </authorList>
    </citation>
    <scope>NUCLEOTIDE SEQUENCE [LARGE SCALE GENOMIC DNA]</scope>
    <source>
        <strain evidence="8">Clonal line C1</strain>
    </source>
</reference>
<keyword evidence="1" id="KW-0479">Metal-binding</keyword>
<feature type="domain" description="THAP-type" evidence="6">
    <location>
        <begin position="1"/>
        <end position="84"/>
    </location>
</feature>
<dbReference type="EMBL" id="QOIP01000004">
    <property type="protein sequence ID" value="RLU24005.1"/>
    <property type="molecule type" value="Genomic_DNA"/>
</dbReference>
<keyword evidence="9" id="KW-1185">Reference proteome</keyword>
<dbReference type="AlphaFoldDB" id="A0A026X001"/>
<evidence type="ECO:0000256" key="5">
    <source>
        <dbReference type="PROSITE-ProRule" id="PRU00309"/>
    </source>
</evidence>
<evidence type="ECO:0000256" key="2">
    <source>
        <dbReference type="ARBA" id="ARBA00022771"/>
    </source>
</evidence>
<dbReference type="GO" id="GO:0003677">
    <property type="term" value="F:DNA binding"/>
    <property type="evidence" value="ECO:0007669"/>
    <property type="project" value="UniProtKB-UniRule"/>
</dbReference>
<evidence type="ECO:0000256" key="3">
    <source>
        <dbReference type="ARBA" id="ARBA00022833"/>
    </source>
</evidence>
<reference evidence="8" key="3">
    <citation type="submission" date="2018-07" db="EMBL/GenBank/DDBJ databases">
        <authorList>
            <person name="Mckenzie S.K."/>
            <person name="Kronauer D.J.C."/>
        </authorList>
    </citation>
    <scope>NUCLEOTIDE SEQUENCE</scope>
    <source>
        <strain evidence="8">Clonal line C1</strain>
    </source>
</reference>
<accession>A0A026X001</accession>
<evidence type="ECO:0000256" key="4">
    <source>
        <dbReference type="ARBA" id="ARBA00023125"/>
    </source>
</evidence>
<reference evidence="7 9" key="1">
    <citation type="journal article" date="2014" name="Curr. Biol.">
        <title>The genome of the clonal raider ant Cerapachys biroi.</title>
        <authorList>
            <person name="Oxley P.R."/>
            <person name="Ji L."/>
            <person name="Fetter-Pruneda I."/>
            <person name="McKenzie S.K."/>
            <person name="Li C."/>
            <person name="Hu H."/>
            <person name="Zhang G."/>
            <person name="Kronauer D.J."/>
        </authorList>
    </citation>
    <scope>NUCLEOTIDE SEQUENCE [LARGE SCALE GENOMIC DNA]</scope>
</reference>
<keyword evidence="3" id="KW-0862">Zinc</keyword>
<dbReference type="Proteomes" id="UP000279307">
    <property type="component" value="Chromosome 4"/>
</dbReference>
<dbReference type="SMART" id="SM00980">
    <property type="entry name" value="THAP"/>
    <property type="match status" value="1"/>
</dbReference>
<dbReference type="EMBL" id="KK107054">
    <property type="protein sequence ID" value="EZA61605.1"/>
    <property type="molecule type" value="Genomic_DNA"/>
</dbReference>
<evidence type="ECO:0000259" key="6">
    <source>
        <dbReference type="PROSITE" id="PS50950"/>
    </source>
</evidence>
<evidence type="ECO:0000313" key="8">
    <source>
        <dbReference type="EMBL" id="RLU24005.1"/>
    </source>
</evidence>
<dbReference type="SUPFAM" id="SSF57716">
    <property type="entry name" value="Glucocorticoid receptor-like (DNA-binding domain)"/>
    <property type="match status" value="1"/>
</dbReference>
<protein>
    <recommendedName>
        <fullName evidence="6">THAP-type domain-containing protein</fullName>
    </recommendedName>
</protein>
<organism evidence="7 9">
    <name type="scientific">Ooceraea biroi</name>
    <name type="common">Clonal raider ant</name>
    <name type="synonym">Cerapachys biroi</name>
    <dbReference type="NCBI Taxonomy" id="2015173"/>
    <lineage>
        <taxon>Eukaryota</taxon>
        <taxon>Metazoa</taxon>
        <taxon>Ecdysozoa</taxon>
        <taxon>Arthropoda</taxon>
        <taxon>Hexapoda</taxon>
        <taxon>Insecta</taxon>
        <taxon>Pterygota</taxon>
        <taxon>Neoptera</taxon>
        <taxon>Endopterygota</taxon>
        <taxon>Hymenoptera</taxon>
        <taxon>Apocrita</taxon>
        <taxon>Aculeata</taxon>
        <taxon>Formicoidea</taxon>
        <taxon>Formicidae</taxon>
        <taxon>Dorylinae</taxon>
        <taxon>Ooceraea</taxon>
    </lineage>
</organism>
<evidence type="ECO:0000256" key="1">
    <source>
        <dbReference type="ARBA" id="ARBA00022723"/>
    </source>
</evidence>
<name>A0A026X001_OOCBI</name>
<dbReference type="Pfam" id="PF05485">
    <property type="entry name" value="THAP"/>
    <property type="match status" value="1"/>
</dbReference>
<gene>
    <name evidence="8" type="ORF">DMN91_004213</name>
    <name evidence="7" type="ORF">X777_07938</name>
</gene>
<dbReference type="InterPro" id="IPR006612">
    <property type="entry name" value="THAP_Znf"/>
</dbReference>
<evidence type="ECO:0000313" key="9">
    <source>
        <dbReference type="Proteomes" id="UP000053097"/>
    </source>
</evidence>
<keyword evidence="2 5" id="KW-0863">Zinc-finger</keyword>
<dbReference type="Proteomes" id="UP000053097">
    <property type="component" value="Unassembled WGS sequence"/>
</dbReference>
<proteinExistence type="predicted"/>
<keyword evidence="4 5" id="KW-0238">DNA-binding</keyword>
<dbReference type="GO" id="GO:0008270">
    <property type="term" value="F:zinc ion binding"/>
    <property type="evidence" value="ECO:0007669"/>
    <property type="project" value="UniProtKB-KW"/>
</dbReference>
<dbReference type="PROSITE" id="PS50950">
    <property type="entry name" value="ZF_THAP"/>
    <property type="match status" value="1"/>
</dbReference>
<evidence type="ECO:0000313" key="7">
    <source>
        <dbReference type="EMBL" id="EZA61605.1"/>
    </source>
</evidence>